<keyword evidence="2" id="KW-0378">Hydrolase</keyword>
<dbReference type="RefSeq" id="WP_266342347.1">
    <property type="nucleotide sequence ID" value="NZ_JAPKNH010000001.1"/>
</dbReference>
<proteinExistence type="predicted"/>
<dbReference type="SUPFAM" id="SSF53474">
    <property type="entry name" value="alpha/beta-Hydrolases"/>
    <property type="match status" value="1"/>
</dbReference>
<dbReference type="Proteomes" id="UP001596150">
    <property type="component" value="Unassembled WGS sequence"/>
</dbReference>
<organism evidence="2 3">
    <name type="scientific">Kaistia terrae</name>
    <dbReference type="NCBI Taxonomy" id="537017"/>
    <lineage>
        <taxon>Bacteria</taxon>
        <taxon>Pseudomonadati</taxon>
        <taxon>Pseudomonadota</taxon>
        <taxon>Alphaproteobacteria</taxon>
        <taxon>Hyphomicrobiales</taxon>
        <taxon>Kaistiaceae</taxon>
        <taxon>Kaistia</taxon>
    </lineage>
</organism>
<reference evidence="3" key="1">
    <citation type="journal article" date="2019" name="Int. J. Syst. Evol. Microbiol.">
        <title>The Global Catalogue of Microorganisms (GCM) 10K type strain sequencing project: providing services to taxonomists for standard genome sequencing and annotation.</title>
        <authorList>
            <consortium name="The Broad Institute Genomics Platform"/>
            <consortium name="The Broad Institute Genome Sequencing Center for Infectious Disease"/>
            <person name="Wu L."/>
            <person name="Ma J."/>
        </authorList>
    </citation>
    <scope>NUCLEOTIDE SEQUENCE [LARGE SCALE GENOMIC DNA]</scope>
    <source>
        <strain evidence="3">KACC 12633</strain>
    </source>
</reference>
<feature type="domain" description="AB hydrolase-1" evidence="1">
    <location>
        <begin position="23"/>
        <end position="243"/>
    </location>
</feature>
<dbReference type="PANTHER" id="PTHR43433">
    <property type="entry name" value="HYDROLASE, ALPHA/BETA FOLD FAMILY PROTEIN"/>
    <property type="match status" value="1"/>
</dbReference>
<dbReference type="PANTHER" id="PTHR43433:SF5">
    <property type="entry name" value="AB HYDROLASE-1 DOMAIN-CONTAINING PROTEIN"/>
    <property type="match status" value="1"/>
</dbReference>
<name>A0ABW0PS09_9HYPH</name>
<evidence type="ECO:0000313" key="2">
    <source>
        <dbReference type="EMBL" id="MFC5515399.1"/>
    </source>
</evidence>
<dbReference type="PRINTS" id="PR00111">
    <property type="entry name" value="ABHYDROLASE"/>
</dbReference>
<keyword evidence="3" id="KW-1185">Reference proteome</keyword>
<dbReference type="InterPro" id="IPR000073">
    <property type="entry name" value="AB_hydrolase_1"/>
</dbReference>
<gene>
    <name evidence="2" type="ORF">ACFPP9_06425</name>
</gene>
<dbReference type="Pfam" id="PF00561">
    <property type="entry name" value="Abhydrolase_1"/>
    <property type="match status" value="1"/>
</dbReference>
<accession>A0ABW0PS09</accession>
<dbReference type="EMBL" id="JBHSML010000003">
    <property type="protein sequence ID" value="MFC5515399.1"/>
    <property type="molecule type" value="Genomic_DNA"/>
</dbReference>
<sequence>MTRSTFRRDDAELSVFDSVDGCPVVFQHGLGGDNGQVVENFPDGPDYRRLTVECRAQGHSTPGNVRPFSIAMFANDILAVCDARGIERFVMGGISMGAAIALHIAHHHPERVAGLVLARPAWLFDPAPENMRPYAKVAEVLRLYPREEAGAAFEALPIAAQLRRDARDNLASLLKFIDRPNAELTADLLSDIAHDGPGVTMAQAAALDVPTLVIGHGVDHAHPLAYAQQLAATIPDARMVEIAPKATDKTRHVSEFRSALHDFLRALHPIQEKTA</sequence>
<comment type="caution">
    <text evidence="2">The sequence shown here is derived from an EMBL/GenBank/DDBJ whole genome shotgun (WGS) entry which is preliminary data.</text>
</comment>
<evidence type="ECO:0000259" key="1">
    <source>
        <dbReference type="Pfam" id="PF00561"/>
    </source>
</evidence>
<evidence type="ECO:0000313" key="3">
    <source>
        <dbReference type="Proteomes" id="UP001596150"/>
    </source>
</evidence>
<protein>
    <submittedName>
        <fullName evidence="2">Alpha/beta fold hydrolase</fullName>
    </submittedName>
</protein>
<dbReference type="InterPro" id="IPR050471">
    <property type="entry name" value="AB_hydrolase"/>
</dbReference>
<dbReference type="Gene3D" id="3.40.50.1820">
    <property type="entry name" value="alpha/beta hydrolase"/>
    <property type="match status" value="1"/>
</dbReference>
<dbReference type="GO" id="GO:0016787">
    <property type="term" value="F:hydrolase activity"/>
    <property type="evidence" value="ECO:0007669"/>
    <property type="project" value="UniProtKB-KW"/>
</dbReference>
<dbReference type="InterPro" id="IPR029058">
    <property type="entry name" value="AB_hydrolase_fold"/>
</dbReference>